<dbReference type="InterPro" id="IPR055254">
    <property type="entry name" value="pPIWI_RE_Z"/>
</dbReference>
<feature type="domain" description="pPIWI-RE three-gene island" evidence="2">
    <location>
        <begin position="27"/>
        <end position="180"/>
    </location>
</feature>
<gene>
    <name evidence="3" type="ORF">LP52_18230</name>
</gene>
<dbReference type="RefSeq" id="WP_040275244.1">
    <property type="nucleotide sequence ID" value="NZ_JROO01000034.1"/>
</dbReference>
<dbReference type="AlphaFoldDB" id="A0A0C2JFN7"/>
<keyword evidence="4" id="KW-1185">Reference proteome</keyword>
<organism evidence="3 4">
    <name type="scientific">Streptomonospora alba</name>
    <dbReference type="NCBI Taxonomy" id="183763"/>
    <lineage>
        <taxon>Bacteria</taxon>
        <taxon>Bacillati</taxon>
        <taxon>Actinomycetota</taxon>
        <taxon>Actinomycetes</taxon>
        <taxon>Streptosporangiales</taxon>
        <taxon>Nocardiopsidaceae</taxon>
        <taxon>Streptomonospora</taxon>
    </lineage>
</organism>
<evidence type="ECO:0000256" key="1">
    <source>
        <dbReference type="SAM" id="MobiDB-lite"/>
    </source>
</evidence>
<comment type="caution">
    <text evidence="3">The sequence shown here is derived from an EMBL/GenBank/DDBJ whole genome shotgun (WGS) entry which is preliminary data.</text>
</comment>
<evidence type="ECO:0000259" key="2">
    <source>
        <dbReference type="Pfam" id="PF18155"/>
    </source>
</evidence>
<dbReference type="Proteomes" id="UP000031675">
    <property type="component" value="Unassembled WGS sequence"/>
</dbReference>
<evidence type="ECO:0000313" key="4">
    <source>
        <dbReference type="Proteomes" id="UP000031675"/>
    </source>
</evidence>
<dbReference type="STRING" id="183763.LP52_18230"/>
<dbReference type="EMBL" id="JROO01000034">
    <property type="protein sequence ID" value="KIH97640.1"/>
    <property type="molecule type" value="Genomic_DNA"/>
</dbReference>
<name>A0A0C2JFN7_9ACTN</name>
<dbReference type="Pfam" id="PF18155">
    <property type="entry name" value="pPIWI_RE_Z"/>
    <property type="match status" value="1"/>
</dbReference>
<feature type="region of interest" description="Disordered" evidence="1">
    <location>
        <begin position="631"/>
        <end position="650"/>
    </location>
</feature>
<sequence length="1167" mass="129975">MRDRSSWHGKLLVQLNDAWPNGANSFRPGDLLDVELGLYLLGTALPGHAAADTWTLFDGYPYSQAFGGADTPDELLRIRRARYYLTAMRRPREWIMGLRAYIALPVELRGYELDSPEDTPQRRSPSRAAKRFDVYEHVLTTPPPFARRRLPVAEADEYRFKTKDRTHSVKFDEALLKAAGGHSVPVPAHDFEAPPTLRGSPISVRWDQLRAAAREMDAREQALPGVSGGRWAERLERVELRVRDEPRGQFRGTNTFTIQGLAHLVGMVGAGKSTLRDILTFWAATKRGARMTVVVSDVAETLDVVNRFAHLGVRAAPVLGHSTRERNAARLHHRLANGEATSPLEHTDEAFRFLSSACPVDALRGTESHRPLRLADAPCGTLLPVARHEERGQEGAEESDESVGARLPAGLHELDSNEAAAPPPPEEKSTPHACPLWGSCPRNIGARELTEAQVWVSTPAGLVHSGVPAQMNEERIRYLELAARRSDIVIVDEADRVQMLLDTAFAPSATLVGRSPNSWLDEVSRHKVAELAGQGRIQLSARDVDDWTNAVDTVASATDRCYSLLVNDADLRSWITKDYFSALTLHQWLMANWFPDLLGTEQEGVQEGTEVEAATERRTAMEHVEAALDRFRDAPLQTEEPTGPDDQVTADRNRLSQLALELLHALHGSETRQRLRQVLSELVQNDEDVLAELDLHAVRFEFTLLLAALHHHLNIMTTLWPRVEAALNLHDTSNVLSRRPPPDYDPVIPESPMGNVLGFQFQGDDRVKDGVQSGELRFFRCNGVGRELLLTLPHLPEVDDRTGPNVLLMSATSWAGTSSRYHLHTPVTAVLRPREEEAEAILRTRFEKLPLYCPDTSQPLRLSGSPTPELRSAALKKMLHQLAVPPRGLPNAKSLLQQELDELDDPDRRRALLLVGSYSEAKEASEYLDGIPEWRGRVVRLVPDEADLDDTWMTLRRGDVSDFASSDQGHLLVAPLLAVERGHNIVLRGGKAAIGSVYFLARPHPRPDDIALAVQAINDWAVRQIRGVGYEFRRTAQAAPTPHEAGLAFRSRARRQWNRYLTRRLAWSSLPEDEKTAFTWDQLVVIWQVIGRLVRGGVPARAVFVDAAFFPQEAAHRGEDTPRTGLLAGMHAVLGHYFNETSDAAAIDRSLVEALYEPLFTALSEID</sequence>
<reference evidence="4" key="1">
    <citation type="journal article" date="2015" name="Chem. Biol.">
        <title>Structure, bioactivity, and resistance mechanism of streptomonomicin, an unusual lasso Peptide from an understudied halophilic actinomycete.</title>
        <authorList>
            <person name="Metelev M."/>
            <person name="Tietz J.I."/>
            <person name="Melby J.O."/>
            <person name="Blair P.M."/>
            <person name="Zhu L."/>
            <person name="Livnat I."/>
            <person name="Severinov K."/>
            <person name="Mitchell D.A."/>
        </authorList>
    </citation>
    <scope>NUCLEOTIDE SEQUENCE [LARGE SCALE GENOMIC DNA]</scope>
    <source>
        <strain evidence="4">YIM 90003</strain>
    </source>
</reference>
<proteinExistence type="predicted"/>
<evidence type="ECO:0000313" key="3">
    <source>
        <dbReference type="EMBL" id="KIH97640.1"/>
    </source>
</evidence>
<protein>
    <submittedName>
        <fullName evidence="3">Signal recognition particle</fullName>
    </submittedName>
</protein>
<accession>A0A0C2JFN7</accession>
<dbReference type="OrthoDB" id="8252072at2"/>